<dbReference type="GO" id="GO:0032527">
    <property type="term" value="P:protein exit from endoplasmic reticulum"/>
    <property type="evidence" value="ECO:0007669"/>
    <property type="project" value="TreeGrafter"/>
</dbReference>
<dbReference type="GO" id="GO:0005737">
    <property type="term" value="C:cytoplasm"/>
    <property type="evidence" value="ECO:0007669"/>
    <property type="project" value="GOC"/>
</dbReference>
<dbReference type="SMART" id="SM00706">
    <property type="entry name" value="TECPR"/>
    <property type="match status" value="4"/>
</dbReference>
<organism evidence="1">
    <name type="scientific">Homalodisca liturata</name>
    <dbReference type="NCBI Taxonomy" id="320908"/>
    <lineage>
        <taxon>Eukaryota</taxon>
        <taxon>Metazoa</taxon>
        <taxon>Ecdysozoa</taxon>
        <taxon>Arthropoda</taxon>
        <taxon>Hexapoda</taxon>
        <taxon>Insecta</taxon>
        <taxon>Pterygota</taxon>
        <taxon>Neoptera</taxon>
        <taxon>Paraneoptera</taxon>
        <taxon>Hemiptera</taxon>
        <taxon>Auchenorrhyncha</taxon>
        <taxon>Membracoidea</taxon>
        <taxon>Cicadellidae</taxon>
        <taxon>Cicadellinae</taxon>
        <taxon>Proconiini</taxon>
        <taxon>Homalodisca</taxon>
    </lineage>
</organism>
<dbReference type="PANTHER" id="PTHR23287">
    <property type="entry name" value="RUBY-EYE2-LIKE PROTEIN"/>
    <property type="match status" value="1"/>
</dbReference>
<evidence type="ECO:0000313" key="1">
    <source>
        <dbReference type="EMBL" id="JAS96719.1"/>
    </source>
</evidence>
<dbReference type="PANTHER" id="PTHR23287:SF16">
    <property type="entry name" value="TECTONIN BETA-PROPELLER REPEAT-CONTAINING PROTEIN 2"/>
    <property type="match status" value="1"/>
</dbReference>
<dbReference type="SUPFAM" id="SSF50985">
    <property type="entry name" value="RCC1/BLIP-II"/>
    <property type="match status" value="1"/>
</dbReference>
<dbReference type="EMBL" id="GECU01010987">
    <property type="protein sequence ID" value="JAS96719.1"/>
    <property type="molecule type" value="Transcribed_RNA"/>
</dbReference>
<feature type="non-terminal residue" evidence="1">
    <location>
        <position position="1"/>
    </location>
</feature>
<dbReference type="Pfam" id="PF06462">
    <property type="entry name" value="Hyd_WA"/>
    <property type="match status" value="1"/>
</dbReference>
<name>A0A1B6JC13_9HEMI</name>
<dbReference type="AlphaFoldDB" id="A0A1B6JC13"/>
<sequence length="510" mass="57237">DINLSVLKPSQEVCVKTDFEDPLAQDTCDTSPEADNLLEHNDGWTRVSTPEIAQYLSACQGYVCMSGPSRTIHIGPDWRRLDYRAVDLALAPDGQLVWKLDFGVASALADVTTQGPVGSRWETAARGVESVALSDSSAWYVTQGKVYIQTELSRSIPCREGCQVPCQTLPLKVCCSHNMVWLLTTDYWLLWRAGITEQCCEGTHWQQVNVPSQLQVADIALGPYNLGWLVDRNNCVYFSDNYASENCLWWQVLIRNYLFENNSILCQISTNDNSIWVTNRISPFVYKNSTSIKGHRWNEVVIKNLTTQLRWRQITAEGVFEEKGSLWLLSSANDLFHLRPDCDSVNVIALPCRAEDVASLTAAPHALWLLTHSGQIYVRQGMGDSCPQGDKWRTLNLEQISDKQVTLRHVSCGCDIIWACDTKGDMYMAVGSPYLIATDTFSPAWVQVDGRPLSNTHFVKVFVGSETHIVWALDNKNNIYVRSGIFHDYQLGTDWVLVPDLQAAEITISG</sequence>
<accession>A0A1B6JC13</accession>
<proteinExistence type="predicted"/>
<feature type="non-terminal residue" evidence="1">
    <location>
        <position position="510"/>
    </location>
</feature>
<dbReference type="InterPro" id="IPR006624">
    <property type="entry name" value="Beta-propeller_rpt_TECPR"/>
</dbReference>
<reference evidence="1" key="1">
    <citation type="submission" date="2015-11" db="EMBL/GenBank/DDBJ databases">
        <title>De novo transcriptome assembly of four potential Pierce s Disease insect vectors from Arizona vineyards.</title>
        <authorList>
            <person name="Tassone E.E."/>
        </authorList>
    </citation>
    <scope>NUCLEOTIDE SEQUENCE</scope>
</reference>
<gene>
    <name evidence="1" type="ORF">g.49968</name>
</gene>
<dbReference type="InterPro" id="IPR009091">
    <property type="entry name" value="RCC1/BLIP-II"/>
</dbReference>
<protein>
    <submittedName>
        <fullName evidence="1">Uncharacterized protein</fullName>
    </submittedName>
</protein>